<dbReference type="GO" id="GO:0016810">
    <property type="term" value="F:hydrolase activity, acting on carbon-nitrogen (but not peptide) bonds"/>
    <property type="evidence" value="ECO:0007669"/>
    <property type="project" value="InterPro"/>
</dbReference>
<dbReference type="SUPFAM" id="SSF51338">
    <property type="entry name" value="Composite domain of metallo-dependent hydrolases"/>
    <property type="match status" value="1"/>
</dbReference>
<evidence type="ECO:0000313" key="2">
    <source>
        <dbReference type="EMBL" id="EKC56187.1"/>
    </source>
</evidence>
<dbReference type="InterPro" id="IPR006680">
    <property type="entry name" value="Amidohydro-rel"/>
</dbReference>
<dbReference type="CDD" id="cd01309">
    <property type="entry name" value="Met_dep_hydrolase_C"/>
    <property type="match status" value="1"/>
</dbReference>
<comment type="caution">
    <text evidence="2">The sequence shown here is derived from an EMBL/GenBank/DDBJ whole genome shotgun (WGS) entry which is preliminary data.</text>
</comment>
<feature type="non-terminal residue" evidence="2">
    <location>
        <position position="1"/>
    </location>
</feature>
<dbReference type="InterPro" id="IPR011059">
    <property type="entry name" value="Metal-dep_hydrolase_composite"/>
</dbReference>
<dbReference type="EMBL" id="AJWY01010203">
    <property type="protein sequence ID" value="EKC56187.1"/>
    <property type="molecule type" value="Genomic_DNA"/>
</dbReference>
<dbReference type="SUPFAM" id="SSF51556">
    <property type="entry name" value="Metallo-dependent hydrolases"/>
    <property type="match status" value="1"/>
</dbReference>
<dbReference type="Gene3D" id="3.20.20.140">
    <property type="entry name" value="Metal-dependent hydrolases"/>
    <property type="match status" value="1"/>
</dbReference>
<dbReference type="PANTHER" id="PTHR43135">
    <property type="entry name" value="ALPHA-D-RIBOSE 1-METHYLPHOSPHONATE 5-TRIPHOSPHATE DIPHOSPHATASE"/>
    <property type="match status" value="1"/>
</dbReference>
<protein>
    <submittedName>
        <fullName evidence="2">Imidazolonepropionase</fullName>
    </submittedName>
</protein>
<dbReference type="AlphaFoldDB" id="K1S690"/>
<evidence type="ECO:0000259" key="1">
    <source>
        <dbReference type="Pfam" id="PF01979"/>
    </source>
</evidence>
<feature type="domain" description="Amidohydrolase-related" evidence="1">
    <location>
        <begin position="150"/>
        <end position="308"/>
    </location>
</feature>
<proteinExistence type="predicted"/>
<reference evidence="2" key="1">
    <citation type="journal article" date="2013" name="Environ. Microbiol.">
        <title>Microbiota from the distal guts of lean and obese adolescents exhibit partial functional redundancy besides clear differences in community structure.</title>
        <authorList>
            <person name="Ferrer M."/>
            <person name="Ruiz A."/>
            <person name="Lanza F."/>
            <person name="Haange S.B."/>
            <person name="Oberbach A."/>
            <person name="Till H."/>
            <person name="Bargiela R."/>
            <person name="Campoy C."/>
            <person name="Segura M.T."/>
            <person name="Richter M."/>
            <person name="von Bergen M."/>
            <person name="Seifert J."/>
            <person name="Suarez A."/>
        </authorList>
    </citation>
    <scope>NUCLEOTIDE SEQUENCE</scope>
</reference>
<dbReference type="Pfam" id="PF01979">
    <property type="entry name" value="Amidohydro_1"/>
    <property type="match status" value="1"/>
</dbReference>
<organism evidence="2">
    <name type="scientific">human gut metagenome</name>
    <dbReference type="NCBI Taxonomy" id="408170"/>
    <lineage>
        <taxon>unclassified sequences</taxon>
        <taxon>metagenomes</taxon>
        <taxon>organismal metagenomes</taxon>
    </lineage>
</organism>
<dbReference type="PANTHER" id="PTHR43135:SF3">
    <property type="entry name" value="ALPHA-D-RIBOSE 1-METHYLPHOSPHONATE 5-TRIPHOSPHATE DIPHOSPHATASE"/>
    <property type="match status" value="1"/>
</dbReference>
<sequence length="316" mass="34428">EGDDCNETVDPLTPALRAIDGINPMDAAFDDAVRAGITAAMIGPGSSNVVGGQFAMVKTKGRRIDDLILKSPAAMKVAFGENPKVNYSGQNKSPVTRMAIAAMLRRELWESREYLRQKQEAAEKGEYFAPDFEKECYLPVLRGDIPLKAHVHRVDDIFTAIRIAKEFGIKMTMDHCSEGHLVAEELAKEGFPAIVGPDLTSRNKIEVQNMSFKTAGVLNRAGVMVAITTDHPVSQIQTLPLCAGLAVKAGLPMEEGFRAITIYPAKICGVADRIGSLEVGKDADIAIFDGNPMEIFTRTLYTIINGEIVYCNVPRE</sequence>
<accession>K1S690</accession>
<gene>
    <name evidence="2" type="ORF">LEA_14959</name>
</gene>
<dbReference type="InterPro" id="IPR032466">
    <property type="entry name" value="Metal_Hydrolase"/>
</dbReference>
<dbReference type="InterPro" id="IPR051781">
    <property type="entry name" value="Metallo-dep_Hydrolase"/>
</dbReference>
<name>K1S690_9ZZZZ</name>